<dbReference type="STRING" id="69014.TK0589"/>
<dbReference type="GeneID" id="78447104"/>
<proteinExistence type="predicted"/>
<reference evidence="1 2" key="1">
    <citation type="journal article" date="2005" name="Genome Res.">
        <title>Complete genome sequence of the hyperthermophilic archaeon Thermococcus kodakaraensis KOD1 and comparison with Pyrococcus genomes.</title>
        <authorList>
            <person name="Fukui T."/>
            <person name="Atomi H."/>
            <person name="Kanai T."/>
            <person name="Matsumi R."/>
            <person name="Fujiwara S."/>
            <person name="Imanaka T."/>
        </authorList>
    </citation>
    <scope>NUCLEOTIDE SEQUENCE [LARGE SCALE GENOMIC DNA]</scope>
    <source>
        <strain evidence="2">ATCC BAA-918 / JCM 12380 / KOD1</strain>
    </source>
</reference>
<dbReference type="EMBL" id="AP006878">
    <property type="protein sequence ID" value="BAD84778.1"/>
    <property type="molecule type" value="Genomic_DNA"/>
</dbReference>
<dbReference type="EnsemblBacteria" id="BAD84778">
    <property type="protein sequence ID" value="BAD84778"/>
    <property type="gene ID" value="TK0589"/>
</dbReference>
<dbReference type="InParanoid" id="Q5JFC5"/>
<name>Q5JFC5_THEKO</name>
<dbReference type="KEGG" id="tko:TK0589"/>
<accession>Q5JFC5</accession>
<dbReference type="HOGENOM" id="CLU_1575026_0_0_2"/>
<gene>
    <name evidence="1" type="ordered locus">TK0589</name>
</gene>
<dbReference type="OrthoDB" id="91672at2157"/>
<sequence length="169" mass="19988">MRKIFEVWSQLATSTTYTIETVQHLKQLIEWEFDEPYEDYITLLPTQIAKIELKGTERNPDGTSGGKYIFYLMELQCLGNSLYFILKATKYYCENQKKECSIIYSLYIEPQDYKHLLQIFALIRKLEDMYNKAMAKALKDFPQEQQDRICDACLEEIDTQLKRNLGLPK</sequence>
<organism evidence="1 2">
    <name type="scientific">Thermococcus kodakarensis (strain ATCC BAA-918 / JCM 12380 / KOD1)</name>
    <name type="common">Pyrococcus kodakaraensis (strain KOD1)</name>
    <dbReference type="NCBI Taxonomy" id="69014"/>
    <lineage>
        <taxon>Archaea</taxon>
        <taxon>Methanobacteriati</taxon>
        <taxon>Methanobacteriota</taxon>
        <taxon>Thermococci</taxon>
        <taxon>Thermococcales</taxon>
        <taxon>Thermococcaceae</taxon>
        <taxon>Thermococcus</taxon>
    </lineage>
</organism>
<evidence type="ECO:0000313" key="1">
    <source>
        <dbReference type="EMBL" id="BAD84778.1"/>
    </source>
</evidence>
<protein>
    <submittedName>
        <fullName evidence="1">Uncharacterized protein</fullName>
    </submittedName>
</protein>
<keyword evidence="2" id="KW-1185">Reference proteome</keyword>
<evidence type="ECO:0000313" key="2">
    <source>
        <dbReference type="Proteomes" id="UP000000536"/>
    </source>
</evidence>
<dbReference type="AlphaFoldDB" id="Q5JFC5"/>
<dbReference type="Proteomes" id="UP000000536">
    <property type="component" value="Chromosome"/>
</dbReference>
<dbReference type="RefSeq" id="WP_011249544.1">
    <property type="nucleotide sequence ID" value="NC_006624.1"/>
</dbReference>